<keyword evidence="4" id="KW-0408">Iron</keyword>
<evidence type="ECO:0000256" key="5">
    <source>
        <dbReference type="ARBA" id="ARBA00023014"/>
    </source>
</evidence>
<dbReference type="Pfam" id="PF04055">
    <property type="entry name" value="Radical_SAM"/>
    <property type="match status" value="1"/>
</dbReference>
<dbReference type="CDD" id="cd01335">
    <property type="entry name" value="Radical_SAM"/>
    <property type="match status" value="1"/>
</dbReference>
<dbReference type="SFLD" id="SFLDG01082">
    <property type="entry name" value="B12-binding_domain_containing"/>
    <property type="match status" value="1"/>
</dbReference>
<dbReference type="GO" id="GO:0046872">
    <property type="term" value="F:metal ion binding"/>
    <property type="evidence" value="ECO:0007669"/>
    <property type="project" value="UniProtKB-KW"/>
</dbReference>
<dbReference type="SFLD" id="SFLDS00029">
    <property type="entry name" value="Radical_SAM"/>
    <property type="match status" value="1"/>
</dbReference>
<dbReference type="InterPro" id="IPR025274">
    <property type="entry name" value="DUF4070"/>
</dbReference>
<evidence type="ECO:0000256" key="1">
    <source>
        <dbReference type="ARBA" id="ARBA00001966"/>
    </source>
</evidence>
<dbReference type="InterPro" id="IPR034530">
    <property type="entry name" value="HpnP-like"/>
</dbReference>
<accession>X1FC03</accession>
<evidence type="ECO:0000256" key="2">
    <source>
        <dbReference type="ARBA" id="ARBA00022691"/>
    </source>
</evidence>
<dbReference type="EMBL" id="BARU01000936">
    <property type="protein sequence ID" value="GAH26934.1"/>
    <property type="molecule type" value="Genomic_DNA"/>
</dbReference>
<dbReference type="SFLD" id="SFLDG01123">
    <property type="entry name" value="methyltransferase_(Class_B)"/>
    <property type="match status" value="1"/>
</dbReference>
<dbReference type="InterPro" id="IPR013785">
    <property type="entry name" value="Aldolase_TIM"/>
</dbReference>
<dbReference type="SFLD" id="SFLDF00303">
    <property type="entry name" value="hopanoid_C2-methyltransferase"/>
    <property type="match status" value="1"/>
</dbReference>
<dbReference type="PROSITE" id="PS51918">
    <property type="entry name" value="RADICAL_SAM"/>
    <property type="match status" value="1"/>
</dbReference>
<dbReference type="PANTHER" id="PTHR43409:SF3">
    <property type="entry name" value="HYPOTHETICAL METHYLTRANSFERASE"/>
    <property type="match status" value="1"/>
</dbReference>
<dbReference type="AlphaFoldDB" id="X1FC03"/>
<dbReference type="InterPro" id="IPR051198">
    <property type="entry name" value="BchE-like"/>
</dbReference>
<evidence type="ECO:0000313" key="7">
    <source>
        <dbReference type="EMBL" id="GAH26934.1"/>
    </source>
</evidence>
<dbReference type="InterPro" id="IPR007197">
    <property type="entry name" value="rSAM"/>
</dbReference>
<dbReference type="SUPFAM" id="SSF102114">
    <property type="entry name" value="Radical SAM enzymes"/>
    <property type="match status" value="1"/>
</dbReference>
<dbReference type="GO" id="GO:0003824">
    <property type="term" value="F:catalytic activity"/>
    <property type="evidence" value="ECO:0007669"/>
    <property type="project" value="InterPro"/>
</dbReference>
<dbReference type="PANTHER" id="PTHR43409">
    <property type="entry name" value="ANAEROBIC MAGNESIUM-PROTOPORPHYRIN IX MONOMETHYL ESTER CYCLASE-RELATED"/>
    <property type="match status" value="1"/>
</dbReference>
<dbReference type="GO" id="GO:0051536">
    <property type="term" value="F:iron-sulfur cluster binding"/>
    <property type="evidence" value="ECO:0007669"/>
    <property type="project" value="UniProtKB-KW"/>
</dbReference>
<keyword evidence="3" id="KW-0479">Metal-binding</keyword>
<comment type="cofactor">
    <cofactor evidence="1">
        <name>[4Fe-4S] cluster</name>
        <dbReference type="ChEBI" id="CHEBI:49883"/>
    </cofactor>
</comment>
<evidence type="ECO:0000256" key="4">
    <source>
        <dbReference type="ARBA" id="ARBA00023004"/>
    </source>
</evidence>
<gene>
    <name evidence="7" type="ORF">S03H2_02710</name>
</gene>
<organism evidence="7">
    <name type="scientific">marine sediment metagenome</name>
    <dbReference type="NCBI Taxonomy" id="412755"/>
    <lineage>
        <taxon>unclassified sequences</taxon>
        <taxon>metagenomes</taxon>
        <taxon>ecological metagenomes</taxon>
    </lineage>
</organism>
<feature type="domain" description="Radical SAM core" evidence="6">
    <location>
        <begin position="1"/>
        <end position="224"/>
    </location>
</feature>
<evidence type="ECO:0000259" key="6">
    <source>
        <dbReference type="PROSITE" id="PS51918"/>
    </source>
</evidence>
<reference evidence="7" key="1">
    <citation type="journal article" date="2014" name="Front. Microbiol.">
        <title>High frequency of phylogenetically diverse reductive dehalogenase-homologous genes in deep subseafloor sedimentary metagenomes.</title>
        <authorList>
            <person name="Kawai M."/>
            <person name="Futagami T."/>
            <person name="Toyoda A."/>
            <person name="Takaki Y."/>
            <person name="Nishi S."/>
            <person name="Hori S."/>
            <person name="Arai W."/>
            <person name="Tsubouchi T."/>
            <person name="Morono Y."/>
            <person name="Uchiyama I."/>
            <person name="Ito T."/>
            <person name="Fujiyama A."/>
            <person name="Inagaki F."/>
            <person name="Takami H."/>
        </authorList>
    </citation>
    <scope>NUCLEOTIDE SEQUENCE</scope>
    <source>
        <strain evidence="7">Expedition CK06-06</strain>
    </source>
</reference>
<keyword evidence="2" id="KW-0949">S-adenosyl-L-methionine</keyword>
<dbReference type="Gene3D" id="3.20.20.70">
    <property type="entry name" value="Aldolase class I"/>
    <property type="match status" value="1"/>
</dbReference>
<dbReference type="Pfam" id="PF13282">
    <property type="entry name" value="DUF4070"/>
    <property type="match status" value="1"/>
</dbReference>
<dbReference type="GO" id="GO:0005829">
    <property type="term" value="C:cytosol"/>
    <property type="evidence" value="ECO:0007669"/>
    <property type="project" value="TreeGrafter"/>
</dbReference>
<evidence type="ECO:0000256" key="3">
    <source>
        <dbReference type="ARBA" id="ARBA00022723"/>
    </source>
</evidence>
<protein>
    <recommendedName>
        <fullName evidence="6">Radical SAM core domain-containing protein</fullName>
    </recommendedName>
</protein>
<dbReference type="InterPro" id="IPR034466">
    <property type="entry name" value="Methyltransferase_Class_B"/>
</dbReference>
<sequence length="341" mass="39602">IQYSRGCPFNCEFCDIIILNGHKPRTKNKDQILAELDALYIHGWQSSVFIVDDNFIGNKKKLKVEILPAIIEWMREKKYLFSLFTEASINLADDEELMRLMVEAGFGRVFVGIETPNEESLAECNKFTNRNRDLVASVKKIQNYGLEVQGGFIVGFDSDPLSIFKSQISFIQKSGIVTAMVGLLNAPRGTRLYHRLEKENRLLKGFTGDNTDCSLNFIPKMNYATLINGYKHILNTIYSPKQFYERIKIFLQEFKPKKRKGRFKIQSYQLRGFIKSMWSLGIRENGRRDYWKFFVSTLLRHPRSFPLSMSLAVYGFHFRKVIEKYINLPVEDSLDVGQLKI</sequence>
<dbReference type="InterPro" id="IPR006638">
    <property type="entry name" value="Elp3/MiaA/NifB-like_rSAM"/>
</dbReference>
<dbReference type="SMART" id="SM00729">
    <property type="entry name" value="Elp3"/>
    <property type="match status" value="1"/>
</dbReference>
<proteinExistence type="predicted"/>
<keyword evidence="5" id="KW-0411">Iron-sulfur</keyword>
<feature type="non-terminal residue" evidence="7">
    <location>
        <position position="1"/>
    </location>
</feature>
<dbReference type="InterPro" id="IPR058240">
    <property type="entry name" value="rSAM_sf"/>
</dbReference>
<comment type="caution">
    <text evidence="7">The sequence shown here is derived from an EMBL/GenBank/DDBJ whole genome shotgun (WGS) entry which is preliminary data.</text>
</comment>
<name>X1FC03_9ZZZZ</name>